<gene>
    <name evidence="2" type="ORF">NCTC13296_02718</name>
</gene>
<reference evidence="2 3" key="1">
    <citation type="submission" date="2018-06" db="EMBL/GenBank/DDBJ databases">
        <authorList>
            <consortium name="Pathogen Informatics"/>
            <person name="Doyle S."/>
        </authorList>
    </citation>
    <scope>NUCLEOTIDE SEQUENCE [LARGE SCALE GENOMIC DNA]</scope>
    <source>
        <strain evidence="2 3">NCTC13296</strain>
    </source>
</reference>
<dbReference type="Pfam" id="PF08734">
    <property type="entry name" value="GYD"/>
    <property type="match status" value="1"/>
</dbReference>
<organism evidence="2 3">
    <name type="scientific">Rhodococcus gordoniae</name>
    <dbReference type="NCBI Taxonomy" id="223392"/>
    <lineage>
        <taxon>Bacteria</taxon>
        <taxon>Bacillati</taxon>
        <taxon>Actinomycetota</taxon>
        <taxon>Actinomycetes</taxon>
        <taxon>Mycobacteriales</taxon>
        <taxon>Nocardiaceae</taxon>
        <taxon>Rhodococcus</taxon>
    </lineage>
</organism>
<dbReference type="Proteomes" id="UP000254569">
    <property type="component" value="Unassembled WGS sequence"/>
</dbReference>
<evidence type="ECO:0000313" key="3">
    <source>
        <dbReference type="Proteomes" id="UP000254569"/>
    </source>
</evidence>
<sequence length="120" mass="12861">MEVDIPEKETIMPRYLWQVNYTADGARGLLTDGGTSRRDAIVRMVESVGGTVDSVHFALGGHDLYVLGEVPDEIAAATLELRTIASGAARSTPIALLTPEQVDEAARREASYRTPGSSDS</sequence>
<proteinExistence type="predicted"/>
<feature type="region of interest" description="Disordered" evidence="1">
    <location>
        <begin position="99"/>
        <end position="120"/>
    </location>
</feature>
<protein>
    <submittedName>
        <fullName evidence="2">Uncharacterized conserved protein</fullName>
    </submittedName>
</protein>
<dbReference type="EMBL" id="UGVI01000001">
    <property type="protein sequence ID" value="SUE15854.1"/>
    <property type="molecule type" value="Genomic_DNA"/>
</dbReference>
<accession>A0A379M0J8</accession>
<dbReference type="AlphaFoldDB" id="A0A379M0J8"/>
<name>A0A379M0J8_9NOCA</name>
<evidence type="ECO:0000313" key="2">
    <source>
        <dbReference type="EMBL" id="SUE15854.1"/>
    </source>
</evidence>
<evidence type="ECO:0000256" key="1">
    <source>
        <dbReference type="SAM" id="MobiDB-lite"/>
    </source>
</evidence>
<keyword evidence="3" id="KW-1185">Reference proteome</keyword>
<dbReference type="InterPro" id="IPR014845">
    <property type="entry name" value="GYD/TTHA1554"/>
</dbReference>